<name>A0A317K977_9ACTN</name>
<sequence length="59" mass="6480">MEAVTGSPVYRLPAGETVAGVYRSDDRRFDLMAENLTGFLNRLRELVETFAATGSAEDL</sequence>
<proteinExistence type="predicted"/>
<evidence type="ECO:0000313" key="1">
    <source>
        <dbReference type="EMBL" id="PWU47713.1"/>
    </source>
</evidence>
<organism evidence="1 2">
    <name type="scientific">Micromonospora globispora</name>
    <dbReference type="NCBI Taxonomy" id="1450148"/>
    <lineage>
        <taxon>Bacteria</taxon>
        <taxon>Bacillati</taxon>
        <taxon>Actinomycetota</taxon>
        <taxon>Actinomycetes</taxon>
        <taxon>Micromonosporales</taxon>
        <taxon>Micromonosporaceae</taxon>
        <taxon>Micromonospora</taxon>
    </lineage>
</organism>
<gene>
    <name evidence="1" type="ORF">DLJ46_13925</name>
</gene>
<reference evidence="2" key="1">
    <citation type="submission" date="2018-05" db="EMBL/GenBank/DDBJ databases">
        <title>Micromonospora globispora sp. nov. and Micromonospora rugosa sp. nov., isolated from marine sediment.</title>
        <authorList>
            <person name="Carro L."/>
            <person name="Aysel V."/>
            <person name="Cetin D."/>
            <person name="Igual J.M."/>
            <person name="Klenk H.-P."/>
            <person name="Trujillo M.E."/>
            <person name="Sahin N."/>
        </authorList>
    </citation>
    <scope>NUCLEOTIDE SEQUENCE [LARGE SCALE GENOMIC DNA]</scope>
    <source>
        <strain evidence="2">S2904</strain>
    </source>
</reference>
<dbReference type="RefSeq" id="WP_109945093.1">
    <property type="nucleotide sequence ID" value="NZ_QGGF01000693.1"/>
</dbReference>
<dbReference type="AlphaFoldDB" id="A0A317K977"/>
<dbReference type="EMBL" id="QGSV01000180">
    <property type="protein sequence ID" value="PWU47713.1"/>
    <property type="molecule type" value="Genomic_DNA"/>
</dbReference>
<comment type="caution">
    <text evidence="1">The sequence shown here is derived from an EMBL/GenBank/DDBJ whole genome shotgun (WGS) entry which is preliminary data.</text>
</comment>
<dbReference type="Proteomes" id="UP000245683">
    <property type="component" value="Unassembled WGS sequence"/>
</dbReference>
<keyword evidence="2" id="KW-1185">Reference proteome</keyword>
<accession>A0A317K977</accession>
<protein>
    <submittedName>
        <fullName evidence="1">Uncharacterized protein</fullName>
    </submittedName>
</protein>
<evidence type="ECO:0000313" key="2">
    <source>
        <dbReference type="Proteomes" id="UP000245683"/>
    </source>
</evidence>